<dbReference type="SUPFAM" id="SSF52833">
    <property type="entry name" value="Thioredoxin-like"/>
    <property type="match status" value="1"/>
</dbReference>
<reference evidence="3 4" key="1">
    <citation type="journal article" date="2016" name="Genome Biol. Evol.">
        <title>Divergent and convergent evolution of fungal pathogenicity.</title>
        <authorList>
            <person name="Shang Y."/>
            <person name="Xiao G."/>
            <person name="Zheng P."/>
            <person name="Cen K."/>
            <person name="Zhan S."/>
            <person name="Wang C."/>
        </authorList>
    </citation>
    <scope>NUCLEOTIDE SEQUENCE [LARGE SCALE GENOMIC DNA]</scope>
    <source>
        <strain evidence="3 4">RCEF 264</strain>
    </source>
</reference>
<dbReference type="EMBL" id="AZHD01000009">
    <property type="protein sequence ID" value="OAA60338.1"/>
    <property type="molecule type" value="Genomic_DNA"/>
</dbReference>
<name>A0A167T8U3_9HYPO</name>
<dbReference type="InterPro" id="IPR036249">
    <property type="entry name" value="Thioredoxin-like_sf"/>
</dbReference>
<comment type="caution">
    <text evidence="3">The sequence shown here is derived from an EMBL/GenBank/DDBJ whole genome shotgun (WGS) entry which is preliminary data.</text>
</comment>
<dbReference type="OrthoDB" id="202840at2759"/>
<evidence type="ECO:0000259" key="2">
    <source>
        <dbReference type="PROSITE" id="PS50405"/>
    </source>
</evidence>
<dbReference type="Proteomes" id="UP000076874">
    <property type="component" value="Unassembled WGS sequence"/>
</dbReference>
<dbReference type="InterPro" id="IPR004045">
    <property type="entry name" value="Glutathione_S-Trfase_N"/>
</dbReference>
<dbReference type="CDD" id="cd00570">
    <property type="entry name" value="GST_N_family"/>
    <property type="match status" value="1"/>
</dbReference>
<evidence type="ECO:0000313" key="3">
    <source>
        <dbReference type="EMBL" id="OAA60338.1"/>
    </source>
</evidence>
<sequence length="308" mass="33718">MADIILHQFDASPFAEKLRLALGLKGLAWRAVDAELILPKPKLTALTGGYRKTPVMQIGADIYCDSRLIAVELEARHPTPTLFPGGNRGLSLALAAWSDRDFHVASSGSAIGANKHVFPAELMRDRKAYFEDFLDVEKLDADLPHLTTQLRAHADLIEQQLSDGRLFWLGDEPGLADFHAYVEVWTARAQLSYAAALFAPFTHMCRWEERVRAIGHGKQSTLDAEGAHAVARDSTPLTGKGVDAADALKLAVGDLVEVTPDDYGRVPVRGRLVTLTTHEVAVERDDPIVGTVVVHFPRIGYRITAATQ</sequence>
<dbReference type="PROSITE" id="PS50404">
    <property type="entry name" value="GST_NTER"/>
    <property type="match status" value="1"/>
</dbReference>
<organism evidence="3 4">
    <name type="scientific">Niveomyces insectorum RCEF 264</name>
    <dbReference type="NCBI Taxonomy" id="1081102"/>
    <lineage>
        <taxon>Eukaryota</taxon>
        <taxon>Fungi</taxon>
        <taxon>Dikarya</taxon>
        <taxon>Ascomycota</taxon>
        <taxon>Pezizomycotina</taxon>
        <taxon>Sordariomycetes</taxon>
        <taxon>Hypocreomycetidae</taxon>
        <taxon>Hypocreales</taxon>
        <taxon>Cordycipitaceae</taxon>
        <taxon>Niveomyces</taxon>
    </lineage>
</organism>
<dbReference type="Gene3D" id="3.40.30.110">
    <property type="match status" value="2"/>
</dbReference>
<accession>A0A167T8U3</accession>
<dbReference type="SUPFAM" id="SSF47616">
    <property type="entry name" value="GST C-terminal domain-like"/>
    <property type="match status" value="1"/>
</dbReference>
<gene>
    <name evidence="3" type="ORF">SPI_05462</name>
</gene>
<protein>
    <submittedName>
        <fullName evidence="3">Thioredoxin-like fold protein</fullName>
    </submittedName>
</protein>
<dbReference type="AlphaFoldDB" id="A0A167T8U3"/>
<dbReference type="Pfam" id="PF00043">
    <property type="entry name" value="GST_C"/>
    <property type="match status" value="1"/>
</dbReference>
<dbReference type="InterPro" id="IPR010987">
    <property type="entry name" value="Glutathione-S-Trfase_C-like"/>
</dbReference>
<dbReference type="STRING" id="1081102.A0A167T8U3"/>
<dbReference type="InterPro" id="IPR004046">
    <property type="entry name" value="GST_C"/>
</dbReference>
<evidence type="ECO:0000259" key="1">
    <source>
        <dbReference type="PROSITE" id="PS50404"/>
    </source>
</evidence>
<proteinExistence type="predicted"/>
<dbReference type="InterPro" id="IPR036282">
    <property type="entry name" value="Glutathione-S-Trfase_C_sf"/>
</dbReference>
<feature type="domain" description="GST C-terminal" evidence="2">
    <location>
        <begin position="84"/>
        <end position="237"/>
    </location>
</feature>
<dbReference type="CDD" id="cd00299">
    <property type="entry name" value="GST_C_family"/>
    <property type="match status" value="1"/>
</dbReference>
<keyword evidence="4" id="KW-1185">Reference proteome</keyword>
<evidence type="ECO:0000313" key="4">
    <source>
        <dbReference type="Proteomes" id="UP000076874"/>
    </source>
</evidence>
<feature type="domain" description="GST N-terminal" evidence="1">
    <location>
        <begin position="2"/>
        <end position="81"/>
    </location>
</feature>
<dbReference type="PROSITE" id="PS50405">
    <property type="entry name" value="GST_CTER"/>
    <property type="match status" value="1"/>
</dbReference>
<dbReference type="Pfam" id="PF13417">
    <property type="entry name" value="GST_N_3"/>
    <property type="match status" value="1"/>
</dbReference>